<keyword evidence="2" id="KW-1185">Reference proteome</keyword>
<name>A0ABR2JKW1_9EUKA</name>
<proteinExistence type="predicted"/>
<gene>
    <name evidence="1" type="ORF">M9Y10_004811</name>
</gene>
<comment type="caution">
    <text evidence="1">The sequence shown here is derived from an EMBL/GenBank/DDBJ whole genome shotgun (WGS) entry which is preliminary data.</text>
</comment>
<accession>A0ABR2JKW1</accession>
<dbReference type="EMBL" id="JAPFFF010000011">
    <property type="protein sequence ID" value="KAK8878048.1"/>
    <property type="molecule type" value="Genomic_DNA"/>
</dbReference>
<reference evidence="1 2" key="1">
    <citation type="submission" date="2024-04" db="EMBL/GenBank/DDBJ databases">
        <title>Tritrichomonas musculus Genome.</title>
        <authorList>
            <person name="Alves-Ferreira E."/>
            <person name="Grigg M."/>
            <person name="Lorenzi H."/>
            <person name="Galac M."/>
        </authorList>
    </citation>
    <scope>NUCLEOTIDE SEQUENCE [LARGE SCALE GENOMIC DNA]</scope>
    <source>
        <strain evidence="1 2">EAF2021</strain>
    </source>
</reference>
<evidence type="ECO:0000313" key="1">
    <source>
        <dbReference type="EMBL" id="KAK8878048.1"/>
    </source>
</evidence>
<protein>
    <submittedName>
        <fullName evidence="1">Uncharacterized protein</fullName>
    </submittedName>
</protein>
<dbReference type="Proteomes" id="UP001470230">
    <property type="component" value="Unassembled WGS sequence"/>
</dbReference>
<organism evidence="1 2">
    <name type="scientific">Tritrichomonas musculus</name>
    <dbReference type="NCBI Taxonomy" id="1915356"/>
    <lineage>
        <taxon>Eukaryota</taxon>
        <taxon>Metamonada</taxon>
        <taxon>Parabasalia</taxon>
        <taxon>Tritrichomonadida</taxon>
        <taxon>Tritrichomonadidae</taxon>
        <taxon>Tritrichomonas</taxon>
    </lineage>
</organism>
<sequence length="77" mass="9006">MFIAALLKEISNKLYNFLLFKRLVIVTFIHEHHQLQTQFIHFGLMSRSTFPLASLQLSELIIQLGMCMVPPWYLLNG</sequence>
<evidence type="ECO:0000313" key="2">
    <source>
        <dbReference type="Proteomes" id="UP001470230"/>
    </source>
</evidence>